<protein>
    <submittedName>
        <fullName evidence="1">Uncharacterized protein</fullName>
    </submittedName>
</protein>
<dbReference type="STRING" id="1423792.FD09_GL002614"/>
<organism evidence="1 2">
    <name type="scientific">Schleiferilactobacillus perolens DSM 12744</name>
    <dbReference type="NCBI Taxonomy" id="1423792"/>
    <lineage>
        <taxon>Bacteria</taxon>
        <taxon>Bacillati</taxon>
        <taxon>Bacillota</taxon>
        <taxon>Bacilli</taxon>
        <taxon>Lactobacillales</taxon>
        <taxon>Lactobacillaceae</taxon>
        <taxon>Schleiferilactobacillus</taxon>
    </lineage>
</organism>
<dbReference type="PATRIC" id="fig|1423792.3.peg.2663"/>
<gene>
    <name evidence="1" type="ORF">FD09_GL002614</name>
</gene>
<reference evidence="1 2" key="1">
    <citation type="journal article" date="2015" name="Genome Announc.">
        <title>Expanding the biotechnology potential of lactobacilli through comparative genomics of 213 strains and associated genera.</title>
        <authorList>
            <person name="Sun Z."/>
            <person name="Harris H.M."/>
            <person name="McCann A."/>
            <person name="Guo C."/>
            <person name="Argimon S."/>
            <person name="Zhang W."/>
            <person name="Yang X."/>
            <person name="Jeffery I.B."/>
            <person name="Cooney J.C."/>
            <person name="Kagawa T.F."/>
            <person name="Liu W."/>
            <person name="Song Y."/>
            <person name="Salvetti E."/>
            <person name="Wrobel A."/>
            <person name="Rasinkangas P."/>
            <person name="Parkhill J."/>
            <person name="Rea M.C."/>
            <person name="O'Sullivan O."/>
            <person name="Ritari J."/>
            <person name="Douillard F.P."/>
            <person name="Paul Ross R."/>
            <person name="Yang R."/>
            <person name="Briner A.E."/>
            <person name="Felis G.E."/>
            <person name="de Vos W.M."/>
            <person name="Barrangou R."/>
            <person name="Klaenhammer T.R."/>
            <person name="Caufield P.W."/>
            <person name="Cui Y."/>
            <person name="Zhang H."/>
            <person name="O'Toole P.W."/>
        </authorList>
    </citation>
    <scope>NUCLEOTIDE SEQUENCE [LARGE SCALE GENOMIC DNA]</scope>
    <source>
        <strain evidence="1 2">DSM 12744</strain>
    </source>
</reference>
<comment type="caution">
    <text evidence="1">The sequence shown here is derived from an EMBL/GenBank/DDBJ whole genome shotgun (WGS) entry which is preliminary data.</text>
</comment>
<sequence length="107" mass="12141">MHESANGLKLTISITDHTVTVKQLWLAPNDSSPSIDGIQLDQFTWSISVPRKYFATQLDQGRVWLDSTLANNYHTKESFRIAVSSKTLITFATNFFSMPAITRVEEY</sequence>
<dbReference type="EMBL" id="AZEC01000005">
    <property type="protein sequence ID" value="KRL13073.1"/>
    <property type="molecule type" value="Genomic_DNA"/>
</dbReference>
<dbReference type="Proteomes" id="UP000051330">
    <property type="component" value="Unassembled WGS sequence"/>
</dbReference>
<accession>A0A0R1MYF4</accession>
<proteinExistence type="predicted"/>
<dbReference type="AlphaFoldDB" id="A0A0R1MYF4"/>
<evidence type="ECO:0000313" key="2">
    <source>
        <dbReference type="Proteomes" id="UP000051330"/>
    </source>
</evidence>
<name>A0A0R1MYF4_9LACO</name>
<keyword evidence="2" id="KW-1185">Reference proteome</keyword>
<evidence type="ECO:0000313" key="1">
    <source>
        <dbReference type="EMBL" id="KRL13073.1"/>
    </source>
</evidence>